<evidence type="ECO:0000313" key="4">
    <source>
        <dbReference type="Proteomes" id="UP000632454"/>
    </source>
</evidence>
<dbReference type="EMBL" id="BMCS01000001">
    <property type="protein sequence ID" value="GGF15894.1"/>
    <property type="molecule type" value="Genomic_DNA"/>
</dbReference>
<evidence type="ECO:0000259" key="2">
    <source>
        <dbReference type="Pfam" id="PF01337"/>
    </source>
</evidence>
<proteinExistence type="inferred from homology"/>
<evidence type="ECO:0000256" key="1">
    <source>
        <dbReference type="ARBA" id="ARBA00006845"/>
    </source>
</evidence>
<comment type="caution">
    <text evidence="3">The sequence shown here is derived from an EMBL/GenBank/DDBJ whole genome shotgun (WGS) entry which is preliminary data.</text>
</comment>
<dbReference type="RefSeq" id="WP_188487442.1">
    <property type="nucleotide sequence ID" value="NZ_BMCS01000001.1"/>
</dbReference>
<dbReference type="Pfam" id="PF01337">
    <property type="entry name" value="Barstar"/>
    <property type="match status" value="1"/>
</dbReference>
<organism evidence="3 4">
    <name type="scientific">Williamsia phyllosphaerae</name>
    <dbReference type="NCBI Taxonomy" id="885042"/>
    <lineage>
        <taxon>Bacteria</taxon>
        <taxon>Bacillati</taxon>
        <taxon>Actinomycetota</taxon>
        <taxon>Actinomycetes</taxon>
        <taxon>Mycobacteriales</taxon>
        <taxon>Nocardiaceae</taxon>
        <taxon>Williamsia</taxon>
    </lineage>
</organism>
<protein>
    <recommendedName>
        <fullName evidence="2">Barstar (barnase inhibitor) domain-containing protein</fullName>
    </recommendedName>
</protein>
<dbReference type="InterPro" id="IPR035905">
    <property type="entry name" value="Barstar-like_sf"/>
</dbReference>
<dbReference type="Proteomes" id="UP000632454">
    <property type="component" value="Unassembled WGS sequence"/>
</dbReference>
<keyword evidence="4" id="KW-1185">Reference proteome</keyword>
<evidence type="ECO:0000313" key="3">
    <source>
        <dbReference type="EMBL" id="GGF15894.1"/>
    </source>
</evidence>
<accession>A0ABQ1UD28</accession>
<gene>
    <name evidence="3" type="ORF">GCM10007298_09900</name>
</gene>
<dbReference type="InterPro" id="IPR000468">
    <property type="entry name" value="Barstar"/>
</dbReference>
<dbReference type="Gene3D" id="3.30.370.10">
    <property type="entry name" value="Barstar-like"/>
    <property type="match status" value="1"/>
</dbReference>
<dbReference type="SUPFAM" id="SSF52038">
    <property type="entry name" value="Barstar-related"/>
    <property type="match status" value="1"/>
</dbReference>
<reference evidence="4" key="1">
    <citation type="journal article" date="2019" name="Int. J. Syst. Evol. Microbiol.">
        <title>The Global Catalogue of Microorganisms (GCM) 10K type strain sequencing project: providing services to taxonomists for standard genome sequencing and annotation.</title>
        <authorList>
            <consortium name="The Broad Institute Genomics Platform"/>
            <consortium name="The Broad Institute Genome Sequencing Center for Infectious Disease"/>
            <person name="Wu L."/>
            <person name="Ma J."/>
        </authorList>
    </citation>
    <scope>NUCLEOTIDE SEQUENCE [LARGE SCALE GENOMIC DNA]</scope>
    <source>
        <strain evidence="4">CCM 7855</strain>
    </source>
</reference>
<sequence length="101" mass="10585">MTGDTVRYEIDGSAISSAADFYAEIGRAVNGPGGYFGSNLDALADCLRGGFGTPESGDFEFVWRDSATTRAQLGVSAADEPPMIDRVVEVFSDVGVPLTLS</sequence>
<comment type="similarity">
    <text evidence="1">Belongs to the barstar family.</text>
</comment>
<name>A0ABQ1UD28_9NOCA</name>
<feature type="domain" description="Barstar (barnase inhibitor)" evidence="2">
    <location>
        <begin position="9"/>
        <end position="97"/>
    </location>
</feature>